<evidence type="ECO:0000259" key="1">
    <source>
        <dbReference type="Pfam" id="PF12867"/>
    </source>
</evidence>
<feature type="domain" description="DinB-like" evidence="1">
    <location>
        <begin position="49"/>
        <end position="167"/>
    </location>
</feature>
<name>A0ABY1C5A5_9FIRM</name>
<accession>A0ABY1C5A5</accession>
<evidence type="ECO:0000313" key="2">
    <source>
        <dbReference type="EMBL" id="SET68833.1"/>
    </source>
</evidence>
<dbReference type="Pfam" id="PF12867">
    <property type="entry name" value="DinB_2"/>
    <property type="match status" value="1"/>
</dbReference>
<dbReference type="InterPro" id="IPR024775">
    <property type="entry name" value="DinB-like"/>
</dbReference>
<dbReference type="RefSeq" id="WP_054791835.1">
    <property type="nucleotide sequence ID" value="NZ_LT630003.1"/>
</dbReference>
<organism evidence="2 3">
    <name type="scientific">Lacrimispora sphenoides JCM 1415</name>
    <dbReference type="NCBI Taxonomy" id="1297793"/>
    <lineage>
        <taxon>Bacteria</taxon>
        <taxon>Bacillati</taxon>
        <taxon>Bacillota</taxon>
        <taxon>Clostridia</taxon>
        <taxon>Lachnospirales</taxon>
        <taxon>Lachnospiraceae</taxon>
        <taxon>Lacrimispora</taxon>
    </lineage>
</organism>
<dbReference type="EMBL" id="LT630003">
    <property type="protein sequence ID" value="SET68833.1"/>
    <property type="molecule type" value="Genomic_DNA"/>
</dbReference>
<reference evidence="2 3" key="1">
    <citation type="submission" date="2016-10" db="EMBL/GenBank/DDBJ databases">
        <authorList>
            <person name="Varghese N."/>
            <person name="Submissions S."/>
        </authorList>
    </citation>
    <scope>NUCLEOTIDE SEQUENCE [LARGE SCALE GENOMIC DNA]</scope>
    <source>
        <strain evidence="2 3">ATCC 19403</strain>
    </source>
</reference>
<dbReference type="InterPro" id="IPR034660">
    <property type="entry name" value="DinB/YfiT-like"/>
</dbReference>
<sequence>MKYFGESLSDVHKALNKIIRKEDEIERAKFLFLDLHRELHLSEMSEGEENEVDRLFGDLKADEYAIMPTDKDETIAWVLWHIARIEDLTMGILAGGGNQLFDDGWKQRMNSPITDTGNSLSDDEIMDLSRKINVAELLHYRNEVGIRTRNIVKNLSSADMRTRVPSSGLDKILSEGGVTKQEDSVWLLDFWGKKDVAGILLMPPTRHVMLHLNDCCKWKEFFRTKKRYHGVGDGSNQELLQ</sequence>
<evidence type="ECO:0000313" key="3">
    <source>
        <dbReference type="Proteomes" id="UP000198970"/>
    </source>
</evidence>
<gene>
    <name evidence="2" type="ORF">SAMN02745906_1129</name>
</gene>
<dbReference type="Gene3D" id="1.20.120.450">
    <property type="entry name" value="dinb family like domain"/>
    <property type="match status" value="1"/>
</dbReference>
<protein>
    <submittedName>
        <fullName evidence="2">DinB superfamily protein</fullName>
    </submittedName>
</protein>
<keyword evidence="3" id="KW-1185">Reference proteome</keyword>
<dbReference type="Proteomes" id="UP000198970">
    <property type="component" value="Chromosome I"/>
</dbReference>
<dbReference type="SUPFAM" id="SSF109854">
    <property type="entry name" value="DinB/YfiT-like putative metalloenzymes"/>
    <property type="match status" value="1"/>
</dbReference>
<proteinExistence type="predicted"/>